<proteinExistence type="predicted"/>
<gene>
    <name evidence="1" type="ORF">UFOPK1493_04593</name>
</gene>
<protein>
    <submittedName>
        <fullName evidence="1">Unannotated protein</fullName>
    </submittedName>
</protein>
<reference evidence="1" key="1">
    <citation type="submission" date="2020-05" db="EMBL/GenBank/DDBJ databases">
        <authorList>
            <person name="Chiriac C."/>
            <person name="Salcher M."/>
            <person name="Ghai R."/>
            <person name="Kavagutti S V."/>
        </authorList>
    </citation>
    <scope>NUCLEOTIDE SEQUENCE</scope>
</reference>
<name>A0A6J6GUV2_9ZZZZ</name>
<sequence length="98" mass="10425">MGRSHRLVVGASFLLRCLEIRVNRVNRVIRVIRVPVGPAAPVGSGGEPVGIAHGAHRIPPAMAWVPACWINSNWAGAQISITSKLPLTITFDSGVRPA</sequence>
<accession>A0A6J6GUV2</accession>
<organism evidence="1">
    <name type="scientific">freshwater metagenome</name>
    <dbReference type="NCBI Taxonomy" id="449393"/>
    <lineage>
        <taxon>unclassified sequences</taxon>
        <taxon>metagenomes</taxon>
        <taxon>ecological metagenomes</taxon>
    </lineage>
</organism>
<evidence type="ECO:0000313" key="1">
    <source>
        <dbReference type="EMBL" id="CAB4605097.1"/>
    </source>
</evidence>
<dbReference type="EMBL" id="CAEZSR010000394">
    <property type="protein sequence ID" value="CAB4605097.1"/>
    <property type="molecule type" value="Genomic_DNA"/>
</dbReference>
<dbReference type="AlphaFoldDB" id="A0A6J6GUV2"/>